<feature type="transmembrane region" description="Helical" evidence="5">
    <location>
        <begin position="70"/>
        <end position="90"/>
    </location>
</feature>
<evidence type="ECO:0000256" key="1">
    <source>
        <dbReference type="ARBA" id="ARBA00004370"/>
    </source>
</evidence>
<gene>
    <name evidence="8" type="primary">ftsI</name>
    <name evidence="8" type="ORF">THS5294_01635</name>
</gene>
<evidence type="ECO:0000256" key="3">
    <source>
        <dbReference type="ARBA" id="ARBA00023136"/>
    </source>
</evidence>
<dbReference type="InterPro" id="IPR001460">
    <property type="entry name" value="PCN-bd_Tpept"/>
</dbReference>
<feature type="region of interest" description="Disordered" evidence="4">
    <location>
        <begin position="1"/>
        <end position="26"/>
    </location>
</feature>
<dbReference type="RefSeq" id="WP_082644975.1">
    <property type="nucleotide sequence ID" value="NZ_CYRX01000025.1"/>
</dbReference>
<dbReference type="SUPFAM" id="SSF56601">
    <property type="entry name" value="beta-lactamase/transpeptidase-like"/>
    <property type="match status" value="1"/>
</dbReference>
<dbReference type="Gene3D" id="3.40.710.10">
    <property type="entry name" value="DD-peptidase/beta-lactamase superfamily"/>
    <property type="match status" value="1"/>
</dbReference>
<dbReference type="STRING" id="266809.PM03_05760"/>
<keyword evidence="2" id="KW-0121">Carboxypeptidase</keyword>
<sequence>MTDDRREIGDTHGQTPEAEPFERRTPLRPLARILRARDRGQNPDAIERENIRSRHESMRDTLRARAETRLFVVGMAFFIGFLVVAVRMGAIASTEAEEPRIADNSGASITAARADIVDRSGRVLATNLITNALYAQPHHMIDPVAAAEGLGRIFPDLDVEDLQKRFTGNRKFLWIKRNISPEQQQAVHDLGEPGLLFGPREMRLYPNGRLAAHVLGGAGYGREGVRAAEVVGRAGIEKSFDAYLRDPINEGKPLELSLDLTIQHTVEEVLDGGMRLLNAKGASAILMDIHTGEVISIASLPDYDPNARPGPVQGTDPSLDPTFNRAVQGVYELGSTFKIFPVAQAMELGMVAPETIIDIKGPIRVGGFRIRDYRNYGNELSVSDIIVKSSNIGTARIAMEIGPERQQDFLRRLGFFEPTDFELIESATGRPLLPNPWRTVNTMTISYGHGLSASPLHLAAAYASTLNGGTLIKPTLLRQDGPQNGERLISEEVSAATREMLRDVVVSEKGTASMARMPLYTVGGKTGTADKPNPRGGYYEDKVITNFASVFPALDPKYVLVVTLDEPEDRTGPEPRRTAGWTAVPVAAAIISRVAPLLGLRPDIEPSGAFALPVAAN</sequence>
<keyword evidence="8" id="KW-0808">Transferase</keyword>
<dbReference type="Pfam" id="PF00905">
    <property type="entry name" value="Transpeptidase"/>
    <property type="match status" value="1"/>
</dbReference>
<evidence type="ECO:0000313" key="9">
    <source>
        <dbReference type="Proteomes" id="UP000051298"/>
    </source>
</evidence>
<dbReference type="InterPro" id="IPR050515">
    <property type="entry name" value="Beta-lactam/transpept"/>
</dbReference>
<keyword evidence="2" id="KW-0645">Protease</keyword>
<dbReference type="InterPro" id="IPR005311">
    <property type="entry name" value="PBP_dimer"/>
</dbReference>
<dbReference type="Proteomes" id="UP000051298">
    <property type="component" value="Unassembled WGS sequence"/>
</dbReference>
<evidence type="ECO:0000256" key="4">
    <source>
        <dbReference type="SAM" id="MobiDB-lite"/>
    </source>
</evidence>
<proteinExistence type="predicted"/>
<dbReference type="EC" id="2.4.1.129" evidence="8"/>
<keyword evidence="3 5" id="KW-0472">Membrane</keyword>
<feature type="compositionally biased region" description="Basic and acidic residues" evidence="4">
    <location>
        <begin position="1"/>
        <end position="10"/>
    </location>
</feature>
<dbReference type="AlphaFoldDB" id="A0A0N7LTC9"/>
<dbReference type="PANTHER" id="PTHR30627">
    <property type="entry name" value="PEPTIDOGLYCAN D,D-TRANSPEPTIDASE"/>
    <property type="match status" value="1"/>
</dbReference>
<dbReference type="Gene3D" id="3.30.450.330">
    <property type="match status" value="1"/>
</dbReference>
<keyword evidence="5" id="KW-1133">Transmembrane helix</keyword>
<dbReference type="InterPro" id="IPR036138">
    <property type="entry name" value="PBP_dimer_sf"/>
</dbReference>
<accession>A0A0N7LTC9</accession>
<protein>
    <submittedName>
        <fullName evidence="8">Peptidoglycan synthase FtsI</fullName>
        <ecNumber evidence="8">2.4.1.129</ecNumber>
    </submittedName>
</protein>
<organism evidence="8 9">
    <name type="scientific">Thalassobacter stenotrophicus</name>
    <dbReference type="NCBI Taxonomy" id="266809"/>
    <lineage>
        <taxon>Bacteria</taxon>
        <taxon>Pseudomonadati</taxon>
        <taxon>Pseudomonadota</taxon>
        <taxon>Alphaproteobacteria</taxon>
        <taxon>Rhodobacterales</taxon>
        <taxon>Roseobacteraceae</taxon>
        <taxon>Thalassobacter</taxon>
    </lineage>
</organism>
<feature type="domain" description="Penicillin-binding protein transpeptidase" evidence="6">
    <location>
        <begin position="283"/>
        <end position="580"/>
    </location>
</feature>
<dbReference type="InterPro" id="IPR012338">
    <property type="entry name" value="Beta-lactam/transpept-like"/>
</dbReference>
<dbReference type="EMBL" id="CYRX01000025">
    <property type="protein sequence ID" value="CUH60346.1"/>
    <property type="molecule type" value="Genomic_DNA"/>
</dbReference>
<evidence type="ECO:0000259" key="6">
    <source>
        <dbReference type="Pfam" id="PF00905"/>
    </source>
</evidence>
<reference evidence="8 9" key="1">
    <citation type="submission" date="2015-09" db="EMBL/GenBank/DDBJ databases">
        <authorList>
            <consortium name="Swine Surveillance"/>
        </authorList>
    </citation>
    <scope>NUCLEOTIDE SEQUENCE [LARGE SCALE GENOMIC DNA]</scope>
    <source>
        <strain evidence="8 9">CECT 5294</strain>
    </source>
</reference>
<evidence type="ECO:0000259" key="7">
    <source>
        <dbReference type="Pfam" id="PF03717"/>
    </source>
</evidence>
<feature type="domain" description="Penicillin-binding protein dimerisation" evidence="7">
    <location>
        <begin position="109"/>
        <end position="245"/>
    </location>
</feature>
<dbReference type="SUPFAM" id="SSF56519">
    <property type="entry name" value="Penicillin binding protein dimerisation domain"/>
    <property type="match status" value="1"/>
</dbReference>
<dbReference type="Gene3D" id="3.90.1310.10">
    <property type="entry name" value="Penicillin-binding protein 2a (Domain 2)"/>
    <property type="match status" value="1"/>
</dbReference>
<dbReference type="GO" id="GO:0004180">
    <property type="term" value="F:carboxypeptidase activity"/>
    <property type="evidence" value="ECO:0007669"/>
    <property type="project" value="UniProtKB-KW"/>
</dbReference>
<name>A0A0N7LTC9_9RHOB</name>
<evidence type="ECO:0000313" key="8">
    <source>
        <dbReference type="EMBL" id="CUH60346.1"/>
    </source>
</evidence>
<dbReference type="PANTHER" id="PTHR30627:SF1">
    <property type="entry name" value="PEPTIDOGLYCAN D,D-TRANSPEPTIDASE FTSI"/>
    <property type="match status" value="1"/>
</dbReference>
<comment type="subcellular location">
    <subcellularLocation>
        <location evidence="1">Membrane</location>
    </subcellularLocation>
</comment>
<dbReference type="Pfam" id="PF03717">
    <property type="entry name" value="PBP_dimer"/>
    <property type="match status" value="1"/>
</dbReference>
<dbReference type="eggNOG" id="COG0768">
    <property type="taxonomic scope" value="Bacteria"/>
</dbReference>
<dbReference type="GO" id="GO:0008658">
    <property type="term" value="F:penicillin binding"/>
    <property type="evidence" value="ECO:0007669"/>
    <property type="project" value="InterPro"/>
</dbReference>
<keyword evidence="8" id="KW-0328">Glycosyltransferase</keyword>
<keyword evidence="2" id="KW-0378">Hydrolase</keyword>
<dbReference type="GO" id="GO:0016757">
    <property type="term" value="F:glycosyltransferase activity"/>
    <property type="evidence" value="ECO:0007669"/>
    <property type="project" value="UniProtKB-KW"/>
</dbReference>
<evidence type="ECO:0000256" key="2">
    <source>
        <dbReference type="ARBA" id="ARBA00022645"/>
    </source>
</evidence>
<dbReference type="GO" id="GO:0071555">
    <property type="term" value="P:cell wall organization"/>
    <property type="evidence" value="ECO:0007669"/>
    <property type="project" value="TreeGrafter"/>
</dbReference>
<dbReference type="GO" id="GO:0005886">
    <property type="term" value="C:plasma membrane"/>
    <property type="evidence" value="ECO:0007669"/>
    <property type="project" value="TreeGrafter"/>
</dbReference>
<evidence type="ECO:0000256" key="5">
    <source>
        <dbReference type="SAM" id="Phobius"/>
    </source>
</evidence>
<keyword evidence="5" id="KW-0812">Transmembrane</keyword>